<gene>
    <name evidence="1" type="ORF">B1199_18880</name>
</gene>
<dbReference type="Proteomes" id="UP000194841">
    <property type="component" value="Unassembled WGS sequence"/>
</dbReference>
<reference evidence="1 2" key="1">
    <citation type="submission" date="2017-02" db="EMBL/GenBank/DDBJ databases">
        <title>Pseudoalteromonas ulvae TC14 Genome.</title>
        <authorList>
            <person name="Molmeret M."/>
        </authorList>
    </citation>
    <scope>NUCLEOTIDE SEQUENCE [LARGE SCALE GENOMIC DNA]</scope>
    <source>
        <strain evidence="1">TC14</strain>
    </source>
</reference>
<protein>
    <submittedName>
        <fullName evidence="1">Uncharacterized protein</fullName>
    </submittedName>
</protein>
<dbReference type="OrthoDB" id="6293587at2"/>
<dbReference type="RefSeq" id="WP_086745692.1">
    <property type="nucleotide sequence ID" value="NZ_MWPV01000007.1"/>
</dbReference>
<evidence type="ECO:0000313" key="1">
    <source>
        <dbReference type="EMBL" id="OUL56178.1"/>
    </source>
</evidence>
<dbReference type="AlphaFoldDB" id="A0A2C9ZZJ5"/>
<organism evidence="1 2">
    <name type="scientific">Pseudoalteromonas ulvae</name>
    <dbReference type="NCBI Taxonomy" id="107327"/>
    <lineage>
        <taxon>Bacteria</taxon>
        <taxon>Pseudomonadati</taxon>
        <taxon>Pseudomonadota</taxon>
        <taxon>Gammaproteobacteria</taxon>
        <taxon>Alteromonadales</taxon>
        <taxon>Pseudoalteromonadaceae</taxon>
        <taxon>Pseudoalteromonas</taxon>
    </lineage>
</organism>
<evidence type="ECO:0000313" key="2">
    <source>
        <dbReference type="Proteomes" id="UP000194841"/>
    </source>
</evidence>
<keyword evidence="2" id="KW-1185">Reference proteome</keyword>
<sequence>MVHISLCQKLESFYPLVDQELFETSSEYRTEVLNLFAAQEQQLEALKEAYCGQSSTPETKEPVFVLGYN</sequence>
<accession>A0A2C9ZZJ5</accession>
<proteinExistence type="predicted"/>
<comment type="caution">
    <text evidence="1">The sequence shown here is derived from an EMBL/GenBank/DDBJ whole genome shotgun (WGS) entry which is preliminary data.</text>
</comment>
<name>A0A2C9ZZJ5_PSEDV</name>
<dbReference type="EMBL" id="MWPV01000007">
    <property type="protein sequence ID" value="OUL56178.1"/>
    <property type="molecule type" value="Genomic_DNA"/>
</dbReference>